<dbReference type="Proteomes" id="UP000015106">
    <property type="component" value="Chromosome 6"/>
</dbReference>
<organism evidence="1 2">
    <name type="scientific">Triticum urartu</name>
    <name type="common">Red wild einkorn</name>
    <name type="synonym">Crithodium urartu</name>
    <dbReference type="NCBI Taxonomy" id="4572"/>
    <lineage>
        <taxon>Eukaryota</taxon>
        <taxon>Viridiplantae</taxon>
        <taxon>Streptophyta</taxon>
        <taxon>Embryophyta</taxon>
        <taxon>Tracheophyta</taxon>
        <taxon>Spermatophyta</taxon>
        <taxon>Magnoliopsida</taxon>
        <taxon>Liliopsida</taxon>
        <taxon>Poales</taxon>
        <taxon>Poaceae</taxon>
        <taxon>BOP clade</taxon>
        <taxon>Pooideae</taxon>
        <taxon>Triticodae</taxon>
        <taxon>Triticeae</taxon>
        <taxon>Triticinae</taxon>
        <taxon>Triticum</taxon>
    </lineage>
</organism>
<sequence length="148" mass="16333">MNGKLWTILATVVPQAPRHGKNPLSLTALWIEVWPRQGWRKASGRGSSAARLPMMRHLISAELERQMSGQRAGSSRLTTISSKVFLVDLVFSNHPEVSMPGMVNAPHLCIVPTSSIAPNSSQVRRKLGWLGVTYVEKSCMPLHNLGRL</sequence>
<accession>A0A8R7URJ8</accession>
<proteinExistence type="predicted"/>
<evidence type="ECO:0000313" key="2">
    <source>
        <dbReference type="Proteomes" id="UP000015106"/>
    </source>
</evidence>
<name>A0A8R7URJ8_TRIUA</name>
<reference evidence="1" key="3">
    <citation type="submission" date="2022-06" db="UniProtKB">
        <authorList>
            <consortium name="EnsemblPlants"/>
        </authorList>
    </citation>
    <scope>IDENTIFICATION</scope>
</reference>
<dbReference type="AlphaFoldDB" id="A0A8R7URJ8"/>
<reference evidence="2" key="1">
    <citation type="journal article" date="2013" name="Nature">
        <title>Draft genome of the wheat A-genome progenitor Triticum urartu.</title>
        <authorList>
            <person name="Ling H.Q."/>
            <person name="Zhao S."/>
            <person name="Liu D."/>
            <person name="Wang J."/>
            <person name="Sun H."/>
            <person name="Zhang C."/>
            <person name="Fan H."/>
            <person name="Li D."/>
            <person name="Dong L."/>
            <person name="Tao Y."/>
            <person name="Gao C."/>
            <person name="Wu H."/>
            <person name="Li Y."/>
            <person name="Cui Y."/>
            <person name="Guo X."/>
            <person name="Zheng S."/>
            <person name="Wang B."/>
            <person name="Yu K."/>
            <person name="Liang Q."/>
            <person name="Yang W."/>
            <person name="Lou X."/>
            <person name="Chen J."/>
            <person name="Feng M."/>
            <person name="Jian J."/>
            <person name="Zhang X."/>
            <person name="Luo G."/>
            <person name="Jiang Y."/>
            <person name="Liu J."/>
            <person name="Wang Z."/>
            <person name="Sha Y."/>
            <person name="Zhang B."/>
            <person name="Wu H."/>
            <person name="Tang D."/>
            <person name="Shen Q."/>
            <person name="Xue P."/>
            <person name="Zou S."/>
            <person name="Wang X."/>
            <person name="Liu X."/>
            <person name="Wang F."/>
            <person name="Yang Y."/>
            <person name="An X."/>
            <person name="Dong Z."/>
            <person name="Zhang K."/>
            <person name="Zhang X."/>
            <person name="Luo M.C."/>
            <person name="Dvorak J."/>
            <person name="Tong Y."/>
            <person name="Wang J."/>
            <person name="Yang H."/>
            <person name="Li Z."/>
            <person name="Wang D."/>
            <person name="Zhang A."/>
            <person name="Wang J."/>
        </authorList>
    </citation>
    <scope>NUCLEOTIDE SEQUENCE</scope>
    <source>
        <strain evidence="2">cv. G1812</strain>
    </source>
</reference>
<dbReference type="EnsemblPlants" id="TuG1812G0600002239.01.T01">
    <property type="protein sequence ID" value="TuG1812G0600002239.01.T01"/>
    <property type="gene ID" value="TuG1812G0600002239.01"/>
</dbReference>
<evidence type="ECO:0000313" key="1">
    <source>
        <dbReference type="EnsemblPlants" id="TuG1812G0600002239.01.T01"/>
    </source>
</evidence>
<keyword evidence="2" id="KW-1185">Reference proteome</keyword>
<reference evidence="1" key="2">
    <citation type="submission" date="2018-03" db="EMBL/GenBank/DDBJ databases">
        <title>The Triticum urartu genome reveals the dynamic nature of wheat genome evolution.</title>
        <authorList>
            <person name="Ling H."/>
            <person name="Ma B."/>
            <person name="Shi X."/>
            <person name="Liu H."/>
            <person name="Dong L."/>
            <person name="Sun H."/>
            <person name="Cao Y."/>
            <person name="Gao Q."/>
            <person name="Zheng S."/>
            <person name="Li Y."/>
            <person name="Yu Y."/>
            <person name="Du H."/>
            <person name="Qi M."/>
            <person name="Li Y."/>
            <person name="Yu H."/>
            <person name="Cui Y."/>
            <person name="Wang N."/>
            <person name="Chen C."/>
            <person name="Wu H."/>
            <person name="Zhao Y."/>
            <person name="Zhang J."/>
            <person name="Li Y."/>
            <person name="Zhou W."/>
            <person name="Zhang B."/>
            <person name="Hu W."/>
            <person name="Eijk M."/>
            <person name="Tang J."/>
            <person name="Witsenboer H."/>
            <person name="Zhao S."/>
            <person name="Li Z."/>
            <person name="Zhang A."/>
            <person name="Wang D."/>
            <person name="Liang C."/>
        </authorList>
    </citation>
    <scope>NUCLEOTIDE SEQUENCE [LARGE SCALE GENOMIC DNA]</scope>
    <source>
        <strain evidence="1">cv. G1812</strain>
    </source>
</reference>
<protein>
    <submittedName>
        <fullName evidence="1">Uncharacterized protein</fullName>
    </submittedName>
</protein>
<dbReference type="Gramene" id="TuG1812G0600002239.01.T01">
    <property type="protein sequence ID" value="TuG1812G0600002239.01.T01"/>
    <property type="gene ID" value="TuG1812G0600002239.01"/>
</dbReference>